<dbReference type="AlphaFoldDB" id="A0AAV4BCC4"/>
<sequence>MLPWKWRYTIRSGDVARCQDERYSLHLAQQRFHGLGRFQALRQYITDQAIETVSALPALTAERMKRRMQIA</sequence>
<reference evidence="1 2" key="1">
    <citation type="journal article" date="2021" name="Elife">
        <title>Chloroplast acquisition without the gene transfer in kleptoplastic sea slugs, Plakobranchus ocellatus.</title>
        <authorList>
            <person name="Maeda T."/>
            <person name="Takahashi S."/>
            <person name="Yoshida T."/>
            <person name="Shimamura S."/>
            <person name="Takaki Y."/>
            <person name="Nagai Y."/>
            <person name="Toyoda A."/>
            <person name="Suzuki Y."/>
            <person name="Arimoto A."/>
            <person name="Ishii H."/>
            <person name="Satoh N."/>
            <person name="Nishiyama T."/>
            <person name="Hasebe M."/>
            <person name="Maruyama T."/>
            <person name="Minagawa J."/>
            <person name="Obokata J."/>
            <person name="Shigenobu S."/>
        </authorList>
    </citation>
    <scope>NUCLEOTIDE SEQUENCE [LARGE SCALE GENOMIC DNA]</scope>
</reference>
<dbReference type="Proteomes" id="UP000735302">
    <property type="component" value="Unassembled WGS sequence"/>
</dbReference>
<name>A0AAV4BCC4_9GAST</name>
<accession>A0AAV4BCC4</accession>
<comment type="caution">
    <text evidence="1">The sequence shown here is derived from an EMBL/GenBank/DDBJ whole genome shotgun (WGS) entry which is preliminary data.</text>
</comment>
<dbReference type="EMBL" id="BLXT01004662">
    <property type="protein sequence ID" value="GFO16419.1"/>
    <property type="molecule type" value="Genomic_DNA"/>
</dbReference>
<evidence type="ECO:0000313" key="2">
    <source>
        <dbReference type="Proteomes" id="UP000735302"/>
    </source>
</evidence>
<evidence type="ECO:0000313" key="1">
    <source>
        <dbReference type="EMBL" id="GFO16419.1"/>
    </source>
</evidence>
<organism evidence="1 2">
    <name type="scientific">Plakobranchus ocellatus</name>
    <dbReference type="NCBI Taxonomy" id="259542"/>
    <lineage>
        <taxon>Eukaryota</taxon>
        <taxon>Metazoa</taxon>
        <taxon>Spiralia</taxon>
        <taxon>Lophotrochozoa</taxon>
        <taxon>Mollusca</taxon>
        <taxon>Gastropoda</taxon>
        <taxon>Heterobranchia</taxon>
        <taxon>Euthyneura</taxon>
        <taxon>Panpulmonata</taxon>
        <taxon>Sacoglossa</taxon>
        <taxon>Placobranchoidea</taxon>
        <taxon>Plakobranchidae</taxon>
        <taxon>Plakobranchus</taxon>
    </lineage>
</organism>
<keyword evidence="2" id="KW-1185">Reference proteome</keyword>
<gene>
    <name evidence="1" type="ORF">PoB_004292400</name>
</gene>
<protein>
    <submittedName>
        <fullName evidence="1">Uncharacterized protein</fullName>
    </submittedName>
</protein>
<proteinExistence type="predicted"/>